<organism evidence="2 3">
    <name type="scientific">Thiosulfatimonas sediminis</name>
    <dbReference type="NCBI Taxonomy" id="2675054"/>
    <lineage>
        <taxon>Bacteria</taxon>
        <taxon>Pseudomonadati</taxon>
        <taxon>Pseudomonadota</taxon>
        <taxon>Gammaproteobacteria</taxon>
        <taxon>Thiotrichales</taxon>
        <taxon>Piscirickettsiaceae</taxon>
        <taxon>Thiosulfatimonas</taxon>
    </lineage>
</organism>
<dbReference type="KEGG" id="tse:THMIRHAS_05510"/>
<dbReference type="Proteomes" id="UP000501726">
    <property type="component" value="Chromosome"/>
</dbReference>
<reference evidence="3" key="1">
    <citation type="submission" date="2019-11" db="EMBL/GenBank/DDBJ databases">
        <title>Isolation and characterization of two novel species in the genus Thiomicrorhabdus.</title>
        <authorList>
            <person name="Mochizuki J."/>
            <person name="Kojima H."/>
            <person name="Fukui M."/>
        </authorList>
    </citation>
    <scope>NUCLEOTIDE SEQUENCE [LARGE SCALE GENOMIC DNA]</scope>
    <source>
        <strain evidence="3">aks77</strain>
    </source>
</reference>
<feature type="chain" id="PRO_5026003387" description="Histidine kinase" evidence="1">
    <location>
        <begin position="23"/>
        <end position="220"/>
    </location>
</feature>
<dbReference type="EMBL" id="AP021889">
    <property type="protein sequence ID" value="BBP45178.1"/>
    <property type="molecule type" value="Genomic_DNA"/>
</dbReference>
<accession>A0A6F8PT39</accession>
<evidence type="ECO:0000256" key="1">
    <source>
        <dbReference type="SAM" id="SignalP"/>
    </source>
</evidence>
<dbReference type="InterPro" id="IPR010239">
    <property type="entry name" value="CHP02001"/>
</dbReference>
<evidence type="ECO:0008006" key="4">
    <source>
        <dbReference type="Google" id="ProtNLM"/>
    </source>
</evidence>
<name>A0A6F8PT39_9GAMM</name>
<dbReference type="Pfam" id="PF09694">
    <property type="entry name" value="Gcw_chp"/>
    <property type="match status" value="1"/>
</dbReference>
<dbReference type="RefSeq" id="WP_173270589.1">
    <property type="nucleotide sequence ID" value="NZ_AP021889.1"/>
</dbReference>
<sequence>MKKSLQLKPLLLSLAVAGSSMAAIAPAAVQAEVSYNAAVSNFYLWRGTDLSNGQGMVSGGADYAHDSGLYAGVWGASEDDGTEFDLYAGYGMTSGDFGLNVAYWAYFYPSDGTKSNFSRADGTLLSEYEVTGSYLDFSLTAMIETQDREDIYYVANYSIGPVGLSAGYYDFDADNADYSHYNISYAATDNLSFTISKAQGSGLADEDKKPLLNVAYSFTF</sequence>
<dbReference type="AlphaFoldDB" id="A0A6F8PT39"/>
<evidence type="ECO:0000313" key="3">
    <source>
        <dbReference type="Proteomes" id="UP000501726"/>
    </source>
</evidence>
<gene>
    <name evidence="2" type="ORF">THMIRHAS_05510</name>
</gene>
<feature type="signal peptide" evidence="1">
    <location>
        <begin position="1"/>
        <end position="22"/>
    </location>
</feature>
<keyword evidence="1" id="KW-0732">Signal</keyword>
<proteinExistence type="predicted"/>
<protein>
    <recommendedName>
        <fullName evidence="4">Histidine kinase</fullName>
    </recommendedName>
</protein>
<dbReference type="NCBIfam" id="TIGR02001">
    <property type="entry name" value="gcw_chp"/>
    <property type="match status" value="1"/>
</dbReference>
<evidence type="ECO:0000313" key="2">
    <source>
        <dbReference type="EMBL" id="BBP45178.1"/>
    </source>
</evidence>
<keyword evidence="3" id="KW-1185">Reference proteome</keyword>